<proteinExistence type="predicted"/>
<dbReference type="AlphaFoldDB" id="A0A8S3J6P9"/>
<organism evidence="2 3">
    <name type="scientific">Rotaria magnacalcarata</name>
    <dbReference type="NCBI Taxonomy" id="392030"/>
    <lineage>
        <taxon>Eukaryota</taxon>
        <taxon>Metazoa</taxon>
        <taxon>Spiralia</taxon>
        <taxon>Gnathifera</taxon>
        <taxon>Rotifera</taxon>
        <taxon>Eurotatoria</taxon>
        <taxon>Bdelloidea</taxon>
        <taxon>Philodinida</taxon>
        <taxon>Philodinidae</taxon>
        <taxon>Rotaria</taxon>
    </lineage>
</organism>
<reference evidence="2" key="1">
    <citation type="submission" date="2021-02" db="EMBL/GenBank/DDBJ databases">
        <authorList>
            <person name="Nowell W R."/>
        </authorList>
    </citation>
    <scope>NUCLEOTIDE SEQUENCE</scope>
</reference>
<dbReference type="PANTHER" id="PTHR32387">
    <property type="entry name" value="WU:FJ29H11"/>
    <property type="match status" value="1"/>
</dbReference>
<protein>
    <recommendedName>
        <fullName evidence="1">Protein NO VEIN C-terminal domain-containing protein</fullName>
    </recommendedName>
</protein>
<feature type="domain" description="Protein NO VEIN C-terminal" evidence="1">
    <location>
        <begin position="37"/>
        <end position="123"/>
    </location>
</feature>
<evidence type="ECO:0000259" key="1">
    <source>
        <dbReference type="Pfam" id="PF13020"/>
    </source>
</evidence>
<dbReference type="Proteomes" id="UP000681720">
    <property type="component" value="Unassembled WGS sequence"/>
</dbReference>
<evidence type="ECO:0000313" key="3">
    <source>
        <dbReference type="Proteomes" id="UP000681720"/>
    </source>
</evidence>
<comment type="caution">
    <text evidence="2">The sequence shown here is derived from an EMBL/GenBank/DDBJ whole genome shotgun (WGS) entry which is preliminary data.</text>
</comment>
<evidence type="ECO:0000313" key="2">
    <source>
        <dbReference type="EMBL" id="CAF5211190.1"/>
    </source>
</evidence>
<feature type="non-terminal residue" evidence="2">
    <location>
        <position position="1"/>
    </location>
</feature>
<sequence>VKFKHIDLSSLTIFDDVVENSNKTIDEKDLLEIGRKGEELVYKYLKDIHRQNENVSIKWLNETVETGSPYDIEINFTDATLNTHRIEVKTTTKHVDNYQFSISIQEIDEILKFPDAYYIYRVNLKNHSLIILDNIKLNLSNKQQLELKMNVLTTNDSN</sequence>
<gene>
    <name evidence="2" type="ORF">GIL414_LOCUS79848</name>
</gene>
<dbReference type="InterPro" id="IPR024975">
    <property type="entry name" value="NOV_C"/>
</dbReference>
<dbReference type="PANTHER" id="PTHR32387:SF0">
    <property type="entry name" value="PROTEIN NO VEIN"/>
    <property type="match status" value="1"/>
</dbReference>
<accession>A0A8S3J6P9</accession>
<dbReference type="Pfam" id="PF13020">
    <property type="entry name" value="NOV_C"/>
    <property type="match status" value="1"/>
</dbReference>
<dbReference type="EMBL" id="CAJOBJ010353365">
    <property type="protein sequence ID" value="CAF5211190.1"/>
    <property type="molecule type" value="Genomic_DNA"/>
</dbReference>
<name>A0A8S3J6P9_9BILA</name>
<dbReference type="InterPro" id="IPR052957">
    <property type="entry name" value="Auxin_embryo_med"/>
</dbReference>